<evidence type="ECO:0000256" key="1">
    <source>
        <dbReference type="SAM" id="MobiDB-lite"/>
    </source>
</evidence>
<dbReference type="RefSeq" id="WP_330090735.1">
    <property type="nucleotide sequence ID" value="NZ_JAUZMY010000005.1"/>
</dbReference>
<dbReference type="PANTHER" id="PTHR22893:SF91">
    <property type="entry name" value="NADPH DEHYDROGENASE 2-RELATED"/>
    <property type="match status" value="1"/>
</dbReference>
<sequence>MNTASGTSPLLAPAHLAGVDLPNRLVIAPMTRNRAEPSGAASALMAEYYAQRASAGLIIAEASTPNPVGQTYPNIAALHRPEHVEGWRAVTRRVEEAGGRMFLQIQHGGRVGHPDTSGLTPVAPSPVALPDPIHTPSGRQPAVTPREMDQDEIDRTVADFAATARRAVEAGFLGVEVHAANGYLLHQFLAPGTNRRGDAYGGAPENRMRFVLEVVEAVVAEIGPDRVGVRVSPGHTANGIAETAEDIAALYPALTERLDALGPAYLHVAFADPDDQVWKVIRDRWSRTLIGNPVLPTDRIPADGGRAAGERMLDAGADLVSLGRPFLANPDLPERIRTGAPVNAVRDKYLMYVGGATGYTDYPSLAG</sequence>
<dbReference type="Pfam" id="PF00724">
    <property type="entry name" value="Oxidored_FMN"/>
    <property type="match status" value="1"/>
</dbReference>
<comment type="caution">
    <text evidence="3">The sequence shown here is derived from an EMBL/GenBank/DDBJ whole genome shotgun (WGS) entry which is preliminary data.</text>
</comment>
<accession>A0ABU7K3W7</accession>
<proteinExistence type="predicted"/>
<evidence type="ECO:0000313" key="3">
    <source>
        <dbReference type="EMBL" id="MEE2036933.1"/>
    </source>
</evidence>
<feature type="domain" description="NADH:flavin oxidoreductase/NADH oxidase N-terminal" evidence="2">
    <location>
        <begin position="10"/>
        <end position="341"/>
    </location>
</feature>
<dbReference type="CDD" id="cd02933">
    <property type="entry name" value="OYE_like_FMN"/>
    <property type="match status" value="1"/>
</dbReference>
<reference evidence="3 4" key="1">
    <citation type="submission" date="2023-08" db="EMBL/GenBank/DDBJ databases">
        <authorList>
            <person name="Girao M."/>
            <person name="Carvalho M.F."/>
        </authorList>
    </citation>
    <scope>NUCLEOTIDE SEQUENCE [LARGE SCALE GENOMIC DNA]</scope>
    <source>
        <strain evidence="3 4">CT-R113</strain>
    </source>
</reference>
<evidence type="ECO:0000259" key="2">
    <source>
        <dbReference type="Pfam" id="PF00724"/>
    </source>
</evidence>
<keyword evidence="4" id="KW-1185">Reference proteome</keyword>
<dbReference type="EMBL" id="JAUZMY010000005">
    <property type="protein sequence ID" value="MEE2036933.1"/>
    <property type="molecule type" value="Genomic_DNA"/>
</dbReference>
<dbReference type="PANTHER" id="PTHR22893">
    <property type="entry name" value="NADH OXIDOREDUCTASE-RELATED"/>
    <property type="match status" value="1"/>
</dbReference>
<dbReference type="SUPFAM" id="SSF51395">
    <property type="entry name" value="FMN-linked oxidoreductases"/>
    <property type="match status" value="1"/>
</dbReference>
<gene>
    <name evidence="3" type="ORF">Q8791_06835</name>
</gene>
<protein>
    <submittedName>
        <fullName evidence="3">Alkene reductase</fullName>
    </submittedName>
</protein>
<dbReference type="InterPro" id="IPR001155">
    <property type="entry name" value="OxRdtase_FMN_N"/>
</dbReference>
<dbReference type="Proteomes" id="UP001356095">
    <property type="component" value="Unassembled WGS sequence"/>
</dbReference>
<name>A0ABU7K3W7_9ACTN</name>
<organism evidence="3 4">
    <name type="scientific">Nocardiopsis codii</name>
    <dbReference type="NCBI Taxonomy" id="3065942"/>
    <lineage>
        <taxon>Bacteria</taxon>
        <taxon>Bacillati</taxon>
        <taxon>Actinomycetota</taxon>
        <taxon>Actinomycetes</taxon>
        <taxon>Streptosporangiales</taxon>
        <taxon>Nocardiopsidaceae</taxon>
        <taxon>Nocardiopsis</taxon>
    </lineage>
</organism>
<dbReference type="InterPro" id="IPR013785">
    <property type="entry name" value="Aldolase_TIM"/>
</dbReference>
<feature type="region of interest" description="Disordered" evidence="1">
    <location>
        <begin position="130"/>
        <end position="149"/>
    </location>
</feature>
<evidence type="ECO:0000313" key="4">
    <source>
        <dbReference type="Proteomes" id="UP001356095"/>
    </source>
</evidence>
<dbReference type="InterPro" id="IPR045247">
    <property type="entry name" value="Oye-like"/>
</dbReference>
<dbReference type="Gene3D" id="3.20.20.70">
    <property type="entry name" value="Aldolase class I"/>
    <property type="match status" value="1"/>
</dbReference>